<organism evidence="10 11">
    <name type="scientific">Umbelopsis vinacea</name>
    <dbReference type="NCBI Taxonomy" id="44442"/>
    <lineage>
        <taxon>Eukaryota</taxon>
        <taxon>Fungi</taxon>
        <taxon>Fungi incertae sedis</taxon>
        <taxon>Mucoromycota</taxon>
        <taxon>Mucoromycotina</taxon>
        <taxon>Umbelopsidomycetes</taxon>
        <taxon>Umbelopsidales</taxon>
        <taxon>Umbelopsidaceae</taxon>
        <taxon>Umbelopsis</taxon>
    </lineage>
</organism>
<reference evidence="10" key="1">
    <citation type="submission" date="2020-12" db="EMBL/GenBank/DDBJ databases">
        <title>Metabolic potential, ecology and presence of endohyphal bacteria is reflected in genomic diversity of Mucoromycotina.</title>
        <authorList>
            <person name="Muszewska A."/>
            <person name="Okrasinska A."/>
            <person name="Steczkiewicz K."/>
            <person name="Drgas O."/>
            <person name="Orlowska M."/>
            <person name="Perlinska-Lenart U."/>
            <person name="Aleksandrzak-Piekarczyk T."/>
            <person name="Szatraj K."/>
            <person name="Zielenkiewicz U."/>
            <person name="Pilsyk S."/>
            <person name="Malc E."/>
            <person name="Mieczkowski P."/>
            <person name="Kruszewska J.S."/>
            <person name="Biernat P."/>
            <person name="Pawlowska J."/>
        </authorList>
    </citation>
    <scope>NUCLEOTIDE SEQUENCE</scope>
    <source>
        <strain evidence="10">WA0000051536</strain>
    </source>
</reference>
<dbReference type="PANTHER" id="PTHR23519">
    <property type="entry name" value="AUTOPHAGY-RELATED PROTEIN 22"/>
    <property type="match status" value="1"/>
</dbReference>
<protein>
    <recommendedName>
        <fullName evidence="9">Autophagy-related protein</fullName>
    </recommendedName>
</protein>
<dbReference type="AlphaFoldDB" id="A0A8H7UP16"/>
<dbReference type="Gene3D" id="1.20.1250.20">
    <property type="entry name" value="MFS general substrate transporter like domains"/>
    <property type="match status" value="1"/>
</dbReference>
<feature type="transmembrane region" description="Helical" evidence="9">
    <location>
        <begin position="427"/>
        <end position="446"/>
    </location>
</feature>
<keyword evidence="8 9" id="KW-0472">Membrane</keyword>
<keyword evidence="6 9" id="KW-0029">Amino-acid transport</keyword>
<evidence type="ECO:0000256" key="4">
    <source>
        <dbReference type="ARBA" id="ARBA00022554"/>
    </source>
</evidence>
<feature type="transmembrane region" description="Helical" evidence="9">
    <location>
        <begin position="259"/>
        <end position="278"/>
    </location>
</feature>
<feature type="transmembrane region" description="Helical" evidence="9">
    <location>
        <begin position="357"/>
        <end position="375"/>
    </location>
</feature>
<dbReference type="GO" id="GO:0032974">
    <property type="term" value="P:amino acid transmembrane export from vacuole"/>
    <property type="evidence" value="ECO:0007669"/>
    <property type="project" value="InterPro"/>
</dbReference>
<evidence type="ECO:0000256" key="6">
    <source>
        <dbReference type="ARBA" id="ARBA00022970"/>
    </source>
</evidence>
<evidence type="ECO:0000256" key="2">
    <source>
        <dbReference type="ARBA" id="ARBA00006978"/>
    </source>
</evidence>
<dbReference type="CDD" id="cd17483">
    <property type="entry name" value="MFS_Atg22_like"/>
    <property type="match status" value="1"/>
</dbReference>
<feature type="transmembrane region" description="Helical" evidence="9">
    <location>
        <begin position="135"/>
        <end position="154"/>
    </location>
</feature>
<feature type="transmembrane region" description="Helical" evidence="9">
    <location>
        <begin position="395"/>
        <end position="415"/>
    </location>
</feature>
<feature type="transmembrane region" description="Helical" evidence="9">
    <location>
        <begin position="298"/>
        <end position="321"/>
    </location>
</feature>
<evidence type="ECO:0000256" key="9">
    <source>
        <dbReference type="RuleBase" id="RU363073"/>
    </source>
</evidence>
<evidence type="ECO:0000256" key="3">
    <source>
        <dbReference type="ARBA" id="ARBA00022448"/>
    </source>
</evidence>
<evidence type="ECO:0000256" key="5">
    <source>
        <dbReference type="ARBA" id="ARBA00022692"/>
    </source>
</evidence>
<dbReference type="InterPro" id="IPR050495">
    <property type="entry name" value="ATG22/LtaA_families"/>
</dbReference>
<name>A0A8H7UP16_9FUNG</name>
<feature type="transmembrane region" description="Helical" evidence="9">
    <location>
        <begin position="166"/>
        <end position="185"/>
    </location>
</feature>
<evidence type="ECO:0000256" key="8">
    <source>
        <dbReference type="ARBA" id="ARBA00023136"/>
    </source>
</evidence>
<dbReference type="OrthoDB" id="192733at2759"/>
<dbReference type="Pfam" id="PF11700">
    <property type="entry name" value="ATG22"/>
    <property type="match status" value="1"/>
</dbReference>
<feature type="transmembrane region" description="Helical" evidence="9">
    <location>
        <begin position="491"/>
        <end position="516"/>
    </location>
</feature>
<evidence type="ECO:0000313" key="11">
    <source>
        <dbReference type="Proteomes" id="UP000612746"/>
    </source>
</evidence>
<feature type="transmembrane region" description="Helical" evidence="9">
    <location>
        <begin position="522"/>
        <end position="542"/>
    </location>
</feature>
<comment type="subcellular location">
    <subcellularLocation>
        <location evidence="1">Endomembrane system</location>
        <topology evidence="1">Multi-pass membrane protein</topology>
    </subcellularLocation>
    <subcellularLocation>
        <location evidence="9">Vacuole membrane</location>
        <topology evidence="9">Multi-pass membrane protein</topology>
    </subcellularLocation>
</comment>
<accession>A0A8H7UP16</accession>
<keyword evidence="7 9" id="KW-1133">Transmembrane helix</keyword>
<comment type="similarity">
    <text evidence="2 9">Belongs to the ATG22 family.</text>
</comment>
<keyword evidence="3 9" id="KW-0813">Transport</keyword>
<evidence type="ECO:0000313" key="10">
    <source>
        <dbReference type="EMBL" id="KAG2186818.1"/>
    </source>
</evidence>
<dbReference type="GO" id="GO:0005774">
    <property type="term" value="C:vacuolar membrane"/>
    <property type="evidence" value="ECO:0007669"/>
    <property type="project" value="UniProtKB-SubCell"/>
</dbReference>
<proteinExistence type="inferred from homology"/>
<comment type="function">
    <text evidence="9">Vacuolar effluxer which mediate the efflux of amino acids resulting from autophagic degradation. The release of autophagic amino acids allows the maintenance of protein synthesis and viability during nitrogen starvation.</text>
</comment>
<keyword evidence="9" id="KW-0072">Autophagy</keyword>
<comment type="caution">
    <text evidence="10">The sequence shown here is derived from an EMBL/GenBank/DDBJ whole genome shotgun (WGS) entry which is preliminary data.</text>
</comment>
<dbReference type="InterPro" id="IPR024671">
    <property type="entry name" value="Atg22-like"/>
</dbReference>
<dbReference type="GO" id="GO:0012505">
    <property type="term" value="C:endomembrane system"/>
    <property type="evidence" value="ECO:0007669"/>
    <property type="project" value="UniProtKB-SubCell"/>
</dbReference>
<dbReference type="InterPro" id="IPR044738">
    <property type="entry name" value="Atg22"/>
</dbReference>
<dbReference type="PANTHER" id="PTHR23519:SF1">
    <property type="entry name" value="AUTOPHAGY-RELATED PROTEIN 22"/>
    <property type="match status" value="1"/>
</dbReference>
<dbReference type="Proteomes" id="UP000612746">
    <property type="component" value="Unassembled WGS sequence"/>
</dbReference>
<dbReference type="EMBL" id="JAEPRA010000004">
    <property type="protein sequence ID" value="KAG2186818.1"/>
    <property type="molecule type" value="Genomic_DNA"/>
</dbReference>
<evidence type="ECO:0000256" key="1">
    <source>
        <dbReference type="ARBA" id="ARBA00004127"/>
    </source>
</evidence>
<dbReference type="SUPFAM" id="SSF103473">
    <property type="entry name" value="MFS general substrate transporter"/>
    <property type="match status" value="1"/>
</dbReference>
<gene>
    <name evidence="10" type="ORF">INT44_003044</name>
</gene>
<feature type="transmembrane region" description="Helical" evidence="9">
    <location>
        <begin position="197"/>
        <end position="222"/>
    </location>
</feature>
<dbReference type="GO" id="GO:0006914">
    <property type="term" value="P:autophagy"/>
    <property type="evidence" value="ECO:0007669"/>
    <property type="project" value="UniProtKB-KW"/>
</dbReference>
<keyword evidence="11" id="KW-1185">Reference proteome</keyword>
<evidence type="ECO:0000256" key="7">
    <source>
        <dbReference type="ARBA" id="ARBA00022989"/>
    </source>
</evidence>
<feature type="transmembrane region" description="Helical" evidence="9">
    <location>
        <begin position="458"/>
        <end position="475"/>
    </location>
</feature>
<keyword evidence="4 9" id="KW-0926">Vacuole</keyword>
<keyword evidence="5 9" id="KW-0812">Transmembrane</keyword>
<dbReference type="InterPro" id="IPR036259">
    <property type="entry name" value="MFS_trans_sf"/>
</dbReference>
<sequence length="593" mass="66528">MSTWKELLFSDPFKVEGDIIDESAQSKEALVAKGDNFEQPAATKGELWGYYLYYNGDNGFTMNSYMPSKCYEKYRTPLEYETNSPLLHHLDILQSLAYKGGFYLDTPDVQGCDPSNTDKVCYVPWSGGPIPVASMSLYIQAIAFSIQFVLFTTFGSLGDYGRWNRWILLGATIIGCFTQIIPIVFVNNDGSQWNGMMGIMCIAWISYGASLVFYAAAFPLLADNLPAVRQARFDPNVSREEYVLVAEKWRNNVSAISTTFSNVGFLIVTAVLSGASFAPWENYAFDADTPHVLGNVPLFNYISTVVCGGFWVINAIPYFLWVPARRGGPPLPPNEHYMTIGWKNIIGALREARKLRYLFMYIIAYFLFSDAVNTLNSMIGITQGQITSFNAQQVTILNLVSAICSIIGCMAFLWIQRYFKIRTKTNLLIIIGLTAVVPIWGSIGIGTTRFGIHNTWELWVFYVWSGLFTAPIWAWQQTMLAELVPKGRENLFFGLFGVVNKASSWIGPVVIGAITATTSNLWNGWPFVLALFIISVVIIWFIDVDQAKEDIRLYLEENILPTDQGIELSHAKSIAEPVTEVNRAPSYEDEKRA</sequence>